<evidence type="ECO:0000313" key="2">
    <source>
        <dbReference type="Proteomes" id="UP000095087"/>
    </source>
</evidence>
<dbReference type="AlphaFoldDB" id="A0A1E2S1K8"/>
<sequence>MLGSVLSSNGGNVTREIKQGTFDLGWNFGTRVGTMDMSFDQRNYTGTMTNPAGTNIFGGGLNQTGGNGTGVASGAFVNHNGPAGAVIGNWAFQESGYRAGGIFAGGQIPPN</sequence>
<gene>
    <name evidence="1" type="ORF">A7A08_00216</name>
</gene>
<evidence type="ECO:0008006" key="3">
    <source>
        <dbReference type="Google" id="ProtNLM"/>
    </source>
</evidence>
<proteinExistence type="predicted"/>
<comment type="caution">
    <text evidence="1">The sequence shown here is derived from an EMBL/GenBank/DDBJ whole genome shotgun (WGS) entry which is preliminary data.</text>
</comment>
<accession>A0A1E2S1K8</accession>
<protein>
    <recommendedName>
        <fullName evidence="3">Transferrin-binding protein B C-lobe/N-lobe beta barrel domain-containing protein</fullName>
    </recommendedName>
</protein>
<organism evidence="1 2">
    <name type="scientific">Methyloligella halotolerans</name>
    <dbReference type="NCBI Taxonomy" id="1177755"/>
    <lineage>
        <taxon>Bacteria</taxon>
        <taxon>Pseudomonadati</taxon>
        <taxon>Pseudomonadota</taxon>
        <taxon>Alphaproteobacteria</taxon>
        <taxon>Hyphomicrobiales</taxon>
        <taxon>Hyphomicrobiaceae</taxon>
        <taxon>Methyloligella</taxon>
    </lineage>
</organism>
<reference evidence="1 2" key="1">
    <citation type="submission" date="2016-07" db="EMBL/GenBank/DDBJ databases">
        <title>Draft genome sequence of Methyloligella halotolerans C2T (VKM B-2706T=CCUG 61687T=DSM 25045T), a halotolerant polyhydroxybutyrate accumulating methylotroph.</title>
        <authorList>
            <person name="Vasilenko O.V."/>
            <person name="Doronina N.V."/>
            <person name="Poroshina M.N."/>
            <person name="Tarlachkov S.V."/>
            <person name="Trotsenko Y.A."/>
        </authorList>
    </citation>
    <scope>NUCLEOTIDE SEQUENCE [LARGE SCALE GENOMIC DNA]</scope>
    <source>
        <strain evidence="1 2">VKM B-2706</strain>
    </source>
</reference>
<dbReference type="EMBL" id="MASI01000001">
    <property type="protein sequence ID" value="ODA68393.1"/>
    <property type="molecule type" value="Genomic_DNA"/>
</dbReference>
<dbReference type="Proteomes" id="UP000095087">
    <property type="component" value="Unassembled WGS sequence"/>
</dbReference>
<keyword evidence="2" id="KW-1185">Reference proteome</keyword>
<evidence type="ECO:0000313" key="1">
    <source>
        <dbReference type="EMBL" id="ODA68393.1"/>
    </source>
</evidence>
<dbReference type="STRING" id="1177755.A7A08_00216"/>
<name>A0A1E2S1K8_9HYPH</name>